<dbReference type="GO" id="GO:0016491">
    <property type="term" value="F:oxidoreductase activity"/>
    <property type="evidence" value="ECO:0007669"/>
    <property type="project" value="InterPro"/>
</dbReference>
<dbReference type="AlphaFoldDB" id="A0A9D1CVT1"/>
<sequence length="450" mass="50269">MKICVLNGSPRGQYSVTLQTSLYLQKRYPQHNFNFVEVGARIGTLEKDLSGAVAAMQAAELIVFSYPVYTFIAPSQLHRFIAALKAARVGLRGKFATQITTSKHFYDITAHRYIEDNCRDLGMRVIHGLSADMEDLLSEKGQRAAERFLEYAVWCVQSGVCEPDTAPDGAAACLYKRSLQQVEKRAGKDVVVVADLRAGDTSLKNMIDDFLAACPWQARLVNIAEYPFKGGCLGCFHCAGDGKCVWQDGFDTFLRTQIQSADAIVYAFTIRDHSMGPLFKMFDDRQFCNGHRTVTEGSPMAYIVNGDYAIEENLRMIIEARAQVGGNFLAGVGYDAPTLQAALKRLEYALETGYVQPRNFYGVGGMKIFRDLIWLMRGLMKADHEFYKTHGVYDFPQKQRGKMLKMCLLGALVRNPQVRAKMGNKMNEGMVAPYRKVLDAARPKEETASA</sequence>
<gene>
    <name evidence="4" type="ORF">IAA52_00395</name>
</gene>
<organism evidence="4 5">
    <name type="scientific">Candidatus Pullichristensenella stercorigallinarum</name>
    <dbReference type="NCBI Taxonomy" id="2840909"/>
    <lineage>
        <taxon>Bacteria</taxon>
        <taxon>Bacillati</taxon>
        <taxon>Bacillota</taxon>
        <taxon>Clostridia</taxon>
        <taxon>Candidatus Pullichristensenella</taxon>
    </lineage>
</organism>
<evidence type="ECO:0000256" key="2">
    <source>
        <dbReference type="ARBA" id="ARBA00022643"/>
    </source>
</evidence>
<evidence type="ECO:0000313" key="4">
    <source>
        <dbReference type="EMBL" id="HIQ81544.1"/>
    </source>
</evidence>
<dbReference type="PANTHER" id="PTHR43278:SF4">
    <property type="entry name" value="NAD(P)H-DEPENDENT FMN-CONTAINING OXIDOREDUCTASE YWQN-RELATED"/>
    <property type="match status" value="1"/>
</dbReference>
<dbReference type="SUPFAM" id="SSF52218">
    <property type="entry name" value="Flavoproteins"/>
    <property type="match status" value="2"/>
</dbReference>
<keyword evidence="1" id="KW-0285">Flavoprotein</keyword>
<proteinExistence type="predicted"/>
<dbReference type="EMBL" id="DVFZ01000006">
    <property type="protein sequence ID" value="HIQ81544.1"/>
    <property type="molecule type" value="Genomic_DNA"/>
</dbReference>
<feature type="domain" description="NADPH-dependent FMN reductase-like" evidence="3">
    <location>
        <begin position="1"/>
        <end position="106"/>
    </location>
</feature>
<protein>
    <submittedName>
        <fullName evidence="4">NAD(P)H-dependent oxidoreductase</fullName>
    </submittedName>
</protein>
<dbReference type="InterPro" id="IPR005025">
    <property type="entry name" value="FMN_Rdtase-like_dom"/>
</dbReference>
<accession>A0A9D1CVT1</accession>
<dbReference type="PANTHER" id="PTHR43278">
    <property type="entry name" value="NAD(P)H-DEPENDENT FMN-CONTAINING OXIDOREDUCTASE YWQN-RELATED"/>
    <property type="match status" value="1"/>
</dbReference>
<evidence type="ECO:0000256" key="1">
    <source>
        <dbReference type="ARBA" id="ARBA00022630"/>
    </source>
</evidence>
<dbReference type="Pfam" id="PF03358">
    <property type="entry name" value="FMN_red"/>
    <property type="match status" value="1"/>
</dbReference>
<dbReference type="Proteomes" id="UP000824260">
    <property type="component" value="Unassembled WGS sequence"/>
</dbReference>
<comment type="caution">
    <text evidence="4">The sequence shown here is derived from an EMBL/GenBank/DDBJ whole genome shotgun (WGS) entry which is preliminary data.</text>
</comment>
<evidence type="ECO:0000313" key="5">
    <source>
        <dbReference type="Proteomes" id="UP000824260"/>
    </source>
</evidence>
<name>A0A9D1CVT1_9FIRM</name>
<dbReference type="InterPro" id="IPR051796">
    <property type="entry name" value="ISF_SsuE-like"/>
</dbReference>
<evidence type="ECO:0000259" key="3">
    <source>
        <dbReference type="Pfam" id="PF03358"/>
    </source>
</evidence>
<dbReference type="InterPro" id="IPR029039">
    <property type="entry name" value="Flavoprotein-like_sf"/>
</dbReference>
<dbReference type="Gene3D" id="3.40.50.360">
    <property type="match status" value="2"/>
</dbReference>
<keyword evidence="2" id="KW-0288">FMN</keyword>
<reference evidence="4" key="1">
    <citation type="submission" date="2020-10" db="EMBL/GenBank/DDBJ databases">
        <authorList>
            <person name="Gilroy R."/>
        </authorList>
    </citation>
    <scope>NUCLEOTIDE SEQUENCE</scope>
    <source>
        <strain evidence="4">ChiSjej6B24-2974</strain>
    </source>
</reference>
<reference evidence="4" key="2">
    <citation type="journal article" date="2021" name="PeerJ">
        <title>Extensive microbial diversity within the chicken gut microbiome revealed by metagenomics and culture.</title>
        <authorList>
            <person name="Gilroy R."/>
            <person name="Ravi A."/>
            <person name="Getino M."/>
            <person name="Pursley I."/>
            <person name="Horton D.L."/>
            <person name="Alikhan N.F."/>
            <person name="Baker D."/>
            <person name="Gharbi K."/>
            <person name="Hall N."/>
            <person name="Watson M."/>
            <person name="Adriaenssens E.M."/>
            <person name="Foster-Nyarko E."/>
            <person name="Jarju S."/>
            <person name="Secka A."/>
            <person name="Antonio M."/>
            <person name="Oren A."/>
            <person name="Chaudhuri R.R."/>
            <person name="La Ragione R."/>
            <person name="Hildebrand F."/>
            <person name="Pallen M.J."/>
        </authorList>
    </citation>
    <scope>NUCLEOTIDE SEQUENCE</scope>
    <source>
        <strain evidence="4">ChiSjej6B24-2974</strain>
    </source>
</reference>